<protein>
    <submittedName>
        <fullName evidence="1">Uncharacterized protein</fullName>
    </submittedName>
</protein>
<reference evidence="1" key="1">
    <citation type="submission" date="2023-03" db="EMBL/GenBank/DDBJ databases">
        <title>Massive genome expansion in bonnet fungi (Mycena s.s.) driven by repeated elements and novel gene families across ecological guilds.</title>
        <authorList>
            <consortium name="Lawrence Berkeley National Laboratory"/>
            <person name="Harder C.B."/>
            <person name="Miyauchi S."/>
            <person name="Viragh M."/>
            <person name="Kuo A."/>
            <person name="Thoen E."/>
            <person name="Andreopoulos B."/>
            <person name="Lu D."/>
            <person name="Skrede I."/>
            <person name="Drula E."/>
            <person name="Henrissat B."/>
            <person name="Morin E."/>
            <person name="Kohler A."/>
            <person name="Barry K."/>
            <person name="LaButti K."/>
            <person name="Morin E."/>
            <person name="Salamov A."/>
            <person name="Lipzen A."/>
            <person name="Mereny Z."/>
            <person name="Hegedus B."/>
            <person name="Baldrian P."/>
            <person name="Stursova M."/>
            <person name="Weitz H."/>
            <person name="Taylor A."/>
            <person name="Grigoriev I.V."/>
            <person name="Nagy L.G."/>
            <person name="Martin F."/>
            <person name="Kauserud H."/>
        </authorList>
    </citation>
    <scope>NUCLEOTIDE SEQUENCE</scope>
    <source>
        <strain evidence="1">CBHHK200</strain>
    </source>
</reference>
<proteinExistence type="predicted"/>
<evidence type="ECO:0000313" key="2">
    <source>
        <dbReference type="Proteomes" id="UP001218188"/>
    </source>
</evidence>
<accession>A0AAD6XB09</accession>
<keyword evidence="2" id="KW-1185">Reference proteome</keyword>
<name>A0AAD6XB09_9AGAR</name>
<comment type="caution">
    <text evidence="1">The sequence shown here is derived from an EMBL/GenBank/DDBJ whole genome shotgun (WGS) entry which is preliminary data.</text>
</comment>
<evidence type="ECO:0000313" key="1">
    <source>
        <dbReference type="EMBL" id="KAJ7041825.1"/>
    </source>
</evidence>
<sequence length="285" mass="33008">MPKQVVRETRATFAANMTNPLVKAVKAVIQENYVEDSTTIVHSLRTIKNRLEVLTSYNEFIKLAYPHLVGNEWADTKNDSLSERAHEYLTQRVHSSKSRSDPKGQMSFQTLGTLRWSLLWLWIKGLQRRYGLRSLPLERMIFGHEEVRLMIEEAYTNTVCWENIDYIFGPRPSSLFLTPPASTYLKLESIIIRRGEGRGQFIAEFHLTVFKGYSENQIKIVYTVRPPTLYRNTFLYLPGQICVLAILRGDFADHSTMQSLFDGTEDLIKWKDPQLPFFRQAGPRG</sequence>
<dbReference type="Proteomes" id="UP001218188">
    <property type="component" value="Unassembled WGS sequence"/>
</dbReference>
<gene>
    <name evidence="1" type="ORF">C8F04DRAFT_1252756</name>
</gene>
<organism evidence="1 2">
    <name type="scientific">Mycena alexandri</name>
    <dbReference type="NCBI Taxonomy" id="1745969"/>
    <lineage>
        <taxon>Eukaryota</taxon>
        <taxon>Fungi</taxon>
        <taxon>Dikarya</taxon>
        <taxon>Basidiomycota</taxon>
        <taxon>Agaricomycotina</taxon>
        <taxon>Agaricomycetes</taxon>
        <taxon>Agaricomycetidae</taxon>
        <taxon>Agaricales</taxon>
        <taxon>Marasmiineae</taxon>
        <taxon>Mycenaceae</taxon>
        <taxon>Mycena</taxon>
    </lineage>
</organism>
<dbReference type="AlphaFoldDB" id="A0AAD6XB09"/>
<dbReference type="EMBL" id="JARJCM010000015">
    <property type="protein sequence ID" value="KAJ7041825.1"/>
    <property type="molecule type" value="Genomic_DNA"/>
</dbReference>